<dbReference type="GO" id="GO:0003824">
    <property type="term" value="F:catalytic activity"/>
    <property type="evidence" value="ECO:0007669"/>
    <property type="project" value="InterPro"/>
</dbReference>
<dbReference type="GO" id="GO:0030151">
    <property type="term" value="F:molybdenum ion binding"/>
    <property type="evidence" value="ECO:0007669"/>
    <property type="project" value="InterPro"/>
</dbReference>
<dbReference type="InterPro" id="IPR005302">
    <property type="entry name" value="MoCF_Sase_C"/>
</dbReference>
<evidence type="ECO:0000259" key="1">
    <source>
        <dbReference type="PROSITE" id="PS51340"/>
    </source>
</evidence>
<dbReference type="InterPro" id="IPR011037">
    <property type="entry name" value="Pyrv_Knase-like_insert_dom_sf"/>
</dbReference>
<evidence type="ECO:0000313" key="2">
    <source>
        <dbReference type="EMBL" id="SDI28614.1"/>
    </source>
</evidence>
<dbReference type="GO" id="GO:0030170">
    <property type="term" value="F:pyridoxal phosphate binding"/>
    <property type="evidence" value="ECO:0007669"/>
    <property type="project" value="InterPro"/>
</dbReference>
<dbReference type="RefSeq" id="WP_091585071.1">
    <property type="nucleotide sequence ID" value="NZ_FNDU01000006.1"/>
</dbReference>
<dbReference type="Proteomes" id="UP000199017">
    <property type="component" value="Unassembled WGS sequence"/>
</dbReference>
<dbReference type="SUPFAM" id="SSF50800">
    <property type="entry name" value="PK beta-barrel domain-like"/>
    <property type="match status" value="1"/>
</dbReference>
<dbReference type="STRING" id="930129.SAMN05216352_106136"/>
<proteinExistence type="predicted"/>
<name>A0A1G8JBF9_9BACI</name>
<dbReference type="PANTHER" id="PTHR30212">
    <property type="entry name" value="PROTEIN YIIM"/>
    <property type="match status" value="1"/>
</dbReference>
<organism evidence="2 3">
    <name type="scientific">Alteribacillus bidgolensis</name>
    <dbReference type="NCBI Taxonomy" id="930129"/>
    <lineage>
        <taxon>Bacteria</taxon>
        <taxon>Bacillati</taxon>
        <taxon>Bacillota</taxon>
        <taxon>Bacilli</taxon>
        <taxon>Bacillales</taxon>
        <taxon>Bacillaceae</taxon>
        <taxon>Alteribacillus</taxon>
    </lineage>
</organism>
<dbReference type="Gene3D" id="2.40.33.20">
    <property type="entry name" value="PK beta-barrel domain-like"/>
    <property type="match status" value="1"/>
</dbReference>
<dbReference type="InterPro" id="IPR052353">
    <property type="entry name" value="Benzoxazolinone_Detox_Enz"/>
</dbReference>
<sequence length="218" mass="24658">MSSSYFIQHLAAGRPQLMMYQNGKVMKTGIQKQSVEEIYAAEDGLENDEVADKKNHGGTDRVICIYPYDHYLHWESECNTKLADAAFGENITARNMTEEKVCIGDTYKIGDAIIQVTQGRIPCDTISRRNNIPNLLSRVVETGYTGFLCRVLKEGTIRKTDTIQLVEQHLDKVTVAYSLHTYFHNAKDLEALQKIAAVDALAESWREKVEKRINQLTG</sequence>
<gene>
    <name evidence="2" type="ORF">SAMN05216352_106136</name>
</gene>
<dbReference type="InterPro" id="IPR005163">
    <property type="entry name" value="Tri_helical_YiiM-like"/>
</dbReference>
<dbReference type="Pfam" id="PF03475">
    <property type="entry name" value="YiiM_3-alpha"/>
    <property type="match status" value="1"/>
</dbReference>
<reference evidence="2 3" key="1">
    <citation type="submission" date="2016-10" db="EMBL/GenBank/DDBJ databases">
        <authorList>
            <person name="de Groot N.N."/>
        </authorList>
    </citation>
    <scope>NUCLEOTIDE SEQUENCE [LARGE SCALE GENOMIC DNA]</scope>
    <source>
        <strain evidence="3">P4B,CCM 7963,CECT 7998,DSM 25260,IBRC-M 10614,KCTC 13821</strain>
    </source>
</reference>
<evidence type="ECO:0000313" key="3">
    <source>
        <dbReference type="Proteomes" id="UP000199017"/>
    </source>
</evidence>
<dbReference type="Pfam" id="PF03473">
    <property type="entry name" value="MOSC"/>
    <property type="match status" value="1"/>
</dbReference>
<accession>A0A1G8JBF9</accession>
<dbReference type="OrthoDB" id="9786134at2"/>
<protein>
    <submittedName>
        <fullName evidence="2">MOSC domain-containing protein YiiM</fullName>
    </submittedName>
</protein>
<dbReference type="AlphaFoldDB" id="A0A1G8JBF9"/>
<keyword evidence="3" id="KW-1185">Reference proteome</keyword>
<dbReference type="EMBL" id="FNDU01000006">
    <property type="protein sequence ID" value="SDI28614.1"/>
    <property type="molecule type" value="Genomic_DNA"/>
</dbReference>
<dbReference type="PANTHER" id="PTHR30212:SF2">
    <property type="entry name" value="PROTEIN YIIM"/>
    <property type="match status" value="1"/>
</dbReference>
<feature type="domain" description="MOSC" evidence="1">
    <location>
        <begin position="32"/>
        <end position="166"/>
    </location>
</feature>
<dbReference type="PROSITE" id="PS51340">
    <property type="entry name" value="MOSC"/>
    <property type="match status" value="1"/>
</dbReference>